<dbReference type="InterPro" id="IPR006140">
    <property type="entry name" value="D-isomer_DH_NAD-bd"/>
</dbReference>
<keyword evidence="3" id="KW-0520">NAD</keyword>
<dbReference type="GO" id="GO:0051287">
    <property type="term" value="F:NAD binding"/>
    <property type="evidence" value="ECO:0007669"/>
    <property type="project" value="InterPro"/>
</dbReference>
<feature type="domain" description="D-isomer specific 2-hydroxyacid dehydrogenase catalytic" evidence="5">
    <location>
        <begin position="33"/>
        <end position="333"/>
    </location>
</feature>
<dbReference type="SUPFAM" id="SSF51735">
    <property type="entry name" value="NAD(P)-binding Rossmann-fold domains"/>
    <property type="match status" value="1"/>
</dbReference>
<dbReference type="InterPro" id="IPR036291">
    <property type="entry name" value="NAD(P)-bd_dom_sf"/>
</dbReference>
<dbReference type="PANTHER" id="PTHR43761:SF1">
    <property type="entry name" value="D-ISOMER SPECIFIC 2-HYDROXYACID DEHYDROGENASE CATALYTIC DOMAIN-CONTAINING PROTEIN-RELATED"/>
    <property type="match status" value="1"/>
</dbReference>
<sequence>MTNPSPVHHDIVALETFFCPLPAKLDMPPGHTYTITQYDRTRVDQIAERIRDADIVIMTIINMSAEVLAVEASPRLKAIFDVASGTDSIDMAVCRARGIHVANMPHCNATTVAEHVIASYFAARRSITLSHSLIRRGEWPKRGTLLRTLDGPDGKLPRTAGNEIMGIIGWGAVGKKAASVAETLGMKVLVSGRKGAPASEGRTPFDTVIREATVIVLCLPRSPEVLNLVSTPEFEAMQSCCVLVNVSRGGIVDDDALVKALRERKIAGAASDVYLYEPAGPENSPLLAPDTQDLNLVTTPHVAWCSEDTIISYNNALKENISSWLNGTPVNTVI</sequence>
<keyword evidence="2 4" id="KW-0560">Oxidoreductase</keyword>
<evidence type="ECO:0000259" key="5">
    <source>
        <dbReference type="Pfam" id="PF00389"/>
    </source>
</evidence>
<feature type="domain" description="D-isomer specific 2-hydroxyacid dehydrogenase NAD-binding" evidence="6">
    <location>
        <begin position="119"/>
        <end position="303"/>
    </location>
</feature>
<evidence type="ECO:0000313" key="7">
    <source>
        <dbReference type="EMBL" id="ORY65774.1"/>
    </source>
</evidence>
<dbReference type="PANTHER" id="PTHR43761">
    <property type="entry name" value="D-ISOMER SPECIFIC 2-HYDROXYACID DEHYDROGENASE FAMILY PROTEIN (AFU_ORTHOLOGUE AFUA_1G13630)"/>
    <property type="match status" value="1"/>
</dbReference>
<dbReference type="InterPro" id="IPR050418">
    <property type="entry name" value="D-iso_2-hydroxyacid_DH_PdxB"/>
</dbReference>
<reference evidence="7 8" key="1">
    <citation type="submission" date="2016-07" db="EMBL/GenBank/DDBJ databases">
        <title>Pervasive Adenine N6-methylation of Active Genes in Fungi.</title>
        <authorList>
            <consortium name="DOE Joint Genome Institute"/>
            <person name="Mondo S.J."/>
            <person name="Dannebaum R.O."/>
            <person name="Kuo R.C."/>
            <person name="Labutti K."/>
            <person name="Haridas S."/>
            <person name="Kuo A."/>
            <person name="Salamov A."/>
            <person name="Ahrendt S.R."/>
            <person name="Lipzen A."/>
            <person name="Sullivan W."/>
            <person name="Andreopoulos W.B."/>
            <person name="Clum A."/>
            <person name="Lindquist E."/>
            <person name="Daum C."/>
            <person name="Ramamoorthy G.K."/>
            <person name="Gryganskyi A."/>
            <person name="Culley D."/>
            <person name="Magnuson J.K."/>
            <person name="James T.Y."/>
            <person name="O'Malley M.A."/>
            <person name="Stajich J.E."/>
            <person name="Spatafora J.W."/>
            <person name="Visel A."/>
            <person name="Grigoriev I.V."/>
        </authorList>
    </citation>
    <scope>NUCLEOTIDE SEQUENCE [LARGE SCALE GENOMIC DNA]</scope>
    <source>
        <strain evidence="7 8">CBS 129021</strain>
    </source>
</reference>
<dbReference type="Pfam" id="PF00389">
    <property type="entry name" value="2-Hacid_dh"/>
    <property type="match status" value="1"/>
</dbReference>
<evidence type="ECO:0000313" key="8">
    <source>
        <dbReference type="Proteomes" id="UP000193689"/>
    </source>
</evidence>
<organism evidence="7 8">
    <name type="scientific">Pseudomassariella vexata</name>
    <dbReference type="NCBI Taxonomy" id="1141098"/>
    <lineage>
        <taxon>Eukaryota</taxon>
        <taxon>Fungi</taxon>
        <taxon>Dikarya</taxon>
        <taxon>Ascomycota</taxon>
        <taxon>Pezizomycotina</taxon>
        <taxon>Sordariomycetes</taxon>
        <taxon>Xylariomycetidae</taxon>
        <taxon>Amphisphaeriales</taxon>
        <taxon>Pseudomassariaceae</taxon>
        <taxon>Pseudomassariella</taxon>
    </lineage>
</organism>
<dbReference type="GO" id="GO:0016616">
    <property type="term" value="F:oxidoreductase activity, acting on the CH-OH group of donors, NAD or NADP as acceptor"/>
    <property type="evidence" value="ECO:0007669"/>
    <property type="project" value="InterPro"/>
</dbReference>
<evidence type="ECO:0000256" key="3">
    <source>
        <dbReference type="ARBA" id="ARBA00023027"/>
    </source>
</evidence>
<evidence type="ECO:0000259" key="6">
    <source>
        <dbReference type="Pfam" id="PF02826"/>
    </source>
</evidence>
<keyword evidence="8" id="KW-1185">Reference proteome</keyword>
<evidence type="ECO:0000256" key="1">
    <source>
        <dbReference type="ARBA" id="ARBA00005854"/>
    </source>
</evidence>
<proteinExistence type="inferred from homology"/>
<dbReference type="Proteomes" id="UP000193689">
    <property type="component" value="Unassembled WGS sequence"/>
</dbReference>
<accession>A0A1Y2E335</accession>
<dbReference type="Pfam" id="PF02826">
    <property type="entry name" value="2-Hacid_dh_C"/>
    <property type="match status" value="1"/>
</dbReference>
<evidence type="ECO:0000256" key="4">
    <source>
        <dbReference type="RuleBase" id="RU003719"/>
    </source>
</evidence>
<protein>
    <submittedName>
        <fullName evidence="7">Glycerate dehydrogenase</fullName>
    </submittedName>
</protein>
<dbReference type="GeneID" id="63776105"/>
<dbReference type="RefSeq" id="XP_040716738.1">
    <property type="nucleotide sequence ID" value="XM_040859893.1"/>
</dbReference>
<dbReference type="InterPro" id="IPR006139">
    <property type="entry name" value="D-isomer_2_OHA_DH_cat_dom"/>
</dbReference>
<dbReference type="SUPFAM" id="SSF52283">
    <property type="entry name" value="Formate/glycerate dehydrogenase catalytic domain-like"/>
    <property type="match status" value="1"/>
</dbReference>
<dbReference type="Gene3D" id="3.40.50.720">
    <property type="entry name" value="NAD(P)-binding Rossmann-like Domain"/>
    <property type="match status" value="2"/>
</dbReference>
<comment type="caution">
    <text evidence="7">The sequence shown here is derived from an EMBL/GenBank/DDBJ whole genome shotgun (WGS) entry which is preliminary data.</text>
</comment>
<dbReference type="CDD" id="cd05198">
    <property type="entry name" value="formate_dh_like"/>
    <property type="match status" value="1"/>
</dbReference>
<evidence type="ECO:0000256" key="2">
    <source>
        <dbReference type="ARBA" id="ARBA00023002"/>
    </source>
</evidence>
<dbReference type="InParanoid" id="A0A1Y2E335"/>
<dbReference type="EMBL" id="MCFJ01000005">
    <property type="protein sequence ID" value="ORY65774.1"/>
    <property type="molecule type" value="Genomic_DNA"/>
</dbReference>
<dbReference type="AlphaFoldDB" id="A0A1Y2E335"/>
<comment type="similarity">
    <text evidence="1 4">Belongs to the D-isomer specific 2-hydroxyacid dehydrogenase family.</text>
</comment>
<dbReference type="OrthoDB" id="298012at2759"/>
<name>A0A1Y2E335_9PEZI</name>
<gene>
    <name evidence="7" type="ORF">BCR38DRAFT_428322</name>
</gene>
<dbReference type="STRING" id="1141098.A0A1Y2E335"/>